<protein>
    <submittedName>
        <fullName evidence="4">RNase A-like domain-containing protein</fullName>
    </submittedName>
</protein>
<keyword evidence="1" id="KW-0472">Membrane</keyword>
<keyword evidence="5" id="KW-1185">Reference proteome</keyword>
<organism evidence="4 5">
    <name type="scientific">Nocardioides taihuensis</name>
    <dbReference type="NCBI Taxonomy" id="1835606"/>
    <lineage>
        <taxon>Bacteria</taxon>
        <taxon>Bacillati</taxon>
        <taxon>Actinomycetota</taxon>
        <taxon>Actinomycetes</taxon>
        <taxon>Propionibacteriales</taxon>
        <taxon>Nocardioidaceae</taxon>
        <taxon>Nocardioides</taxon>
    </lineage>
</organism>
<dbReference type="Pfam" id="PF18431">
    <property type="entry name" value="RNAse_A_bac"/>
    <property type="match status" value="1"/>
</dbReference>
<dbReference type="InterPro" id="IPR041436">
    <property type="entry name" value="RNAse_A_bac"/>
</dbReference>
<dbReference type="RefSeq" id="WP_378591527.1">
    <property type="nucleotide sequence ID" value="NZ_JBHSKD010000018.1"/>
</dbReference>
<accession>A0ABW0BKY1</accession>
<dbReference type="InterPro" id="IPR057746">
    <property type="entry name" value="CpnT-like_N"/>
</dbReference>
<name>A0ABW0BKY1_9ACTN</name>
<dbReference type="Pfam" id="PF25547">
    <property type="entry name" value="WXG100_2"/>
    <property type="match status" value="1"/>
</dbReference>
<evidence type="ECO:0000259" key="3">
    <source>
        <dbReference type="Pfam" id="PF25547"/>
    </source>
</evidence>
<feature type="domain" description="Outer membrane channel protein CpnT-like N-terminal" evidence="3">
    <location>
        <begin position="132"/>
        <end position="272"/>
    </location>
</feature>
<keyword evidence="1" id="KW-0812">Transmembrane</keyword>
<keyword evidence="1" id="KW-1133">Transmembrane helix</keyword>
<sequence length="456" mass="47266">MIDGGGYATAATAFAEANAVAAMQYDGVVGALGRYAGMAGHDAVAADFAAAYDGAAWEALAGYADLVIALATLGHLTEASLSRHHAAEQASIIPGAVVYEGGTLAPGSYASVLRATPPTSLGGDATSLAPAQEWLLDQLEGIFWPSADTDALRAAANTWRHAGDGLARLADYADTATRGLEGQLSPEIPLALDAVADVAAGTTDLATQFAALGDACDSFAANVEARREELLALLAELMEIAVEGALISIAAGVITGGTGAGAAGSATAAKIAARYPRFAAVIALFCSLTSSATAALRAVREALALRRARFVKYLTARIALRGERGAIDLSSSAWRRIRAWDSAGSHLMERHIGKTDAQLLERLSKRPDLDAASSFDSEHQAVRAINQVIGMNQPRVQKWMSGNGSTIELEGDCGFVAGRIAAQSGSISPGTFIRVVLRRDAGFAEGFRPHTAYLLR</sequence>
<dbReference type="CDD" id="cd20684">
    <property type="entry name" value="CdiA-CT_Yk_RNaseA-like"/>
    <property type="match status" value="1"/>
</dbReference>
<gene>
    <name evidence="4" type="ORF">ACFPGP_14555</name>
</gene>
<dbReference type="Proteomes" id="UP001596087">
    <property type="component" value="Unassembled WGS sequence"/>
</dbReference>
<evidence type="ECO:0000259" key="2">
    <source>
        <dbReference type="Pfam" id="PF18431"/>
    </source>
</evidence>
<feature type="domain" description="Bacterial CdiA-CT RNAse A" evidence="2">
    <location>
        <begin position="345"/>
        <end position="453"/>
    </location>
</feature>
<evidence type="ECO:0000313" key="5">
    <source>
        <dbReference type="Proteomes" id="UP001596087"/>
    </source>
</evidence>
<comment type="caution">
    <text evidence="4">The sequence shown here is derived from an EMBL/GenBank/DDBJ whole genome shotgun (WGS) entry which is preliminary data.</text>
</comment>
<feature type="transmembrane region" description="Helical" evidence="1">
    <location>
        <begin position="278"/>
        <end position="299"/>
    </location>
</feature>
<evidence type="ECO:0000313" key="4">
    <source>
        <dbReference type="EMBL" id="MFC5177901.1"/>
    </source>
</evidence>
<evidence type="ECO:0000256" key="1">
    <source>
        <dbReference type="SAM" id="Phobius"/>
    </source>
</evidence>
<reference evidence="5" key="1">
    <citation type="journal article" date="2019" name="Int. J. Syst. Evol. Microbiol.">
        <title>The Global Catalogue of Microorganisms (GCM) 10K type strain sequencing project: providing services to taxonomists for standard genome sequencing and annotation.</title>
        <authorList>
            <consortium name="The Broad Institute Genomics Platform"/>
            <consortium name="The Broad Institute Genome Sequencing Center for Infectious Disease"/>
            <person name="Wu L."/>
            <person name="Ma J."/>
        </authorList>
    </citation>
    <scope>NUCLEOTIDE SEQUENCE [LARGE SCALE GENOMIC DNA]</scope>
    <source>
        <strain evidence="5">DFY41</strain>
    </source>
</reference>
<proteinExistence type="predicted"/>
<dbReference type="EMBL" id="JBHSKD010000018">
    <property type="protein sequence ID" value="MFC5177901.1"/>
    <property type="molecule type" value="Genomic_DNA"/>
</dbReference>